<name>X1IJS4_9ZZZZ</name>
<comment type="caution">
    <text evidence="2">The sequence shown here is derived from an EMBL/GenBank/DDBJ whole genome shotgun (WGS) entry which is preliminary data.</text>
</comment>
<sequence>MDIQPLDILKWVGLVFAAGFIGYFGRHLSMVLIERMRRRKSTQAAETESKGDVAAAPENIIELQRIKAEKKRAKAETKRLKKERG</sequence>
<evidence type="ECO:0000313" key="2">
    <source>
        <dbReference type="EMBL" id="GAH57828.1"/>
    </source>
</evidence>
<keyword evidence="1" id="KW-0812">Transmembrane</keyword>
<proteinExistence type="predicted"/>
<gene>
    <name evidence="2" type="ORF">S03H2_36682</name>
</gene>
<keyword evidence="1" id="KW-0472">Membrane</keyword>
<dbReference type="EMBL" id="BARU01022525">
    <property type="protein sequence ID" value="GAH57828.1"/>
    <property type="molecule type" value="Genomic_DNA"/>
</dbReference>
<reference evidence="2" key="1">
    <citation type="journal article" date="2014" name="Front. Microbiol.">
        <title>High frequency of phylogenetically diverse reductive dehalogenase-homologous genes in deep subseafloor sedimentary metagenomes.</title>
        <authorList>
            <person name="Kawai M."/>
            <person name="Futagami T."/>
            <person name="Toyoda A."/>
            <person name="Takaki Y."/>
            <person name="Nishi S."/>
            <person name="Hori S."/>
            <person name="Arai W."/>
            <person name="Tsubouchi T."/>
            <person name="Morono Y."/>
            <person name="Uchiyama I."/>
            <person name="Ito T."/>
            <person name="Fujiyama A."/>
            <person name="Inagaki F."/>
            <person name="Takami H."/>
        </authorList>
    </citation>
    <scope>NUCLEOTIDE SEQUENCE</scope>
    <source>
        <strain evidence="2">Expedition CK06-06</strain>
    </source>
</reference>
<evidence type="ECO:0000256" key="1">
    <source>
        <dbReference type="SAM" id="Phobius"/>
    </source>
</evidence>
<feature type="transmembrane region" description="Helical" evidence="1">
    <location>
        <begin position="12"/>
        <end position="33"/>
    </location>
</feature>
<accession>X1IJS4</accession>
<keyword evidence="1" id="KW-1133">Transmembrane helix</keyword>
<protein>
    <submittedName>
        <fullName evidence="2">Uncharacterized protein</fullName>
    </submittedName>
</protein>
<organism evidence="2">
    <name type="scientific">marine sediment metagenome</name>
    <dbReference type="NCBI Taxonomy" id="412755"/>
    <lineage>
        <taxon>unclassified sequences</taxon>
        <taxon>metagenomes</taxon>
        <taxon>ecological metagenomes</taxon>
    </lineage>
</organism>
<dbReference type="AlphaFoldDB" id="X1IJS4"/>